<dbReference type="Gene3D" id="3.30.470.20">
    <property type="entry name" value="ATP-grasp fold, B domain"/>
    <property type="match status" value="1"/>
</dbReference>
<dbReference type="EMBL" id="RBZP01000006">
    <property type="protein sequence ID" value="RKQ33514.1"/>
    <property type="molecule type" value="Genomic_DNA"/>
</dbReference>
<dbReference type="GO" id="GO:0004639">
    <property type="term" value="F:phosphoribosylaminoimidazolesuccinocarboxamide synthase activity"/>
    <property type="evidence" value="ECO:0007669"/>
    <property type="project" value="UniProtKB-UniRule"/>
</dbReference>
<keyword evidence="2 7" id="KW-0436">Ligase</keyword>
<evidence type="ECO:0000256" key="2">
    <source>
        <dbReference type="ARBA" id="ARBA00022598"/>
    </source>
</evidence>
<keyword evidence="3 7" id="KW-0547">Nucleotide-binding</keyword>
<evidence type="ECO:0000256" key="4">
    <source>
        <dbReference type="ARBA" id="ARBA00022755"/>
    </source>
</evidence>
<comment type="pathway">
    <text evidence="1 7">Purine metabolism; IMP biosynthesis via de novo pathway; 5-amino-1-(5-phospho-D-ribosyl)imidazole-4-carboxamide from 5-amino-1-(5-phospho-D-ribosyl)imidazole-4-carboxylate: step 1/2.</text>
</comment>
<evidence type="ECO:0000256" key="6">
    <source>
        <dbReference type="ARBA" id="ARBA00048475"/>
    </source>
</evidence>
<reference evidence="9 10" key="1">
    <citation type="journal article" date="2016" name="Int. J. Syst. Evol. Microbiol.">
        <title>Oceanobacillus halophilus sp. nov., a novel moderately halophilic bacterium from a hypersaline lake.</title>
        <authorList>
            <person name="Amoozegar M.A."/>
            <person name="Bagheri M."/>
            <person name="Makhdoumi A."/>
            <person name="Nikou M.M."/>
            <person name="Fazeli S.A.S."/>
            <person name="Schumann P."/>
            <person name="Sproer C."/>
            <person name="Sanchez-Porro C."/>
            <person name="Ventosa A."/>
        </authorList>
    </citation>
    <scope>NUCLEOTIDE SEQUENCE [LARGE SCALE GENOMIC DNA]</scope>
    <source>
        <strain evidence="9 10">DSM 23996</strain>
    </source>
</reference>
<organism evidence="9 10">
    <name type="scientific">Oceanobacillus halophilus</name>
    <dbReference type="NCBI Taxonomy" id="930130"/>
    <lineage>
        <taxon>Bacteria</taxon>
        <taxon>Bacillati</taxon>
        <taxon>Bacillota</taxon>
        <taxon>Bacilli</taxon>
        <taxon>Bacillales</taxon>
        <taxon>Bacillaceae</taxon>
        <taxon>Oceanobacillus</taxon>
    </lineage>
</organism>
<proteinExistence type="inferred from homology"/>
<dbReference type="GO" id="GO:0006189">
    <property type="term" value="P:'de novo' IMP biosynthetic process"/>
    <property type="evidence" value="ECO:0007669"/>
    <property type="project" value="UniProtKB-UniRule"/>
</dbReference>
<dbReference type="EC" id="6.3.2.6" evidence="7"/>
<dbReference type="PANTHER" id="PTHR43599">
    <property type="entry name" value="MULTIFUNCTIONAL PROTEIN ADE2"/>
    <property type="match status" value="1"/>
</dbReference>
<dbReference type="SUPFAM" id="SSF56104">
    <property type="entry name" value="SAICAR synthase-like"/>
    <property type="match status" value="1"/>
</dbReference>
<feature type="domain" description="SAICAR synthetase/ADE2 N-terminal" evidence="8">
    <location>
        <begin position="4"/>
        <end position="214"/>
    </location>
</feature>
<dbReference type="HAMAP" id="MF_00137">
    <property type="entry name" value="SAICAR_synth"/>
    <property type="match status" value="1"/>
</dbReference>
<dbReference type="Pfam" id="PF01259">
    <property type="entry name" value="SAICAR_synt"/>
    <property type="match status" value="1"/>
</dbReference>
<evidence type="ECO:0000259" key="8">
    <source>
        <dbReference type="Pfam" id="PF01259"/>
    </source>
</evidence>
<evidence type="ECO:0000313" key="9">
    <source>
        <dbReference type="EMBL" id="RKQ33514.1"/>
    </source>
</evidence>
<evidence type="ECO:0000313" key="10">
    <source>
        <dbReference type="Proteomes" id="UP000269301"/>
    </source>
</evidence>
<accession>A0A495A353</accession>
<evidence type="ECO:0000256" key="7">
    <source>
        <dbReference type="HAMAP-Rule" id="MF_00137"/>
    </source>
</evidence>
<dbReference type="InterPro" id="IPR028923">
    <property type="entry name" value="SAICAR_synt/ADE2_N"/>
</dbReference>
<protein>
    <recommendedName>
        <fullName evidence="7">Phosphoribosylaminoimidazole-succinocarboxamide synthase</fullName>
        <ecNumber evidence="7">6.3.2.6</ecNumber>
    </recommendedName>
    <alternativeName>
        <fullName evidence="7">SAICAR synthetase</fullName>
    </alternativeName>
</protein>
<dbReference type="InterPro" id="IPR050089">
    <property type="entry name" value="SAICAR_synthetase"/>
</dbReference>
<gene>
    <name evidence="7" type="primary">purC</name>
    <name evidence="9" type="ORF">D8M06_09905</name>
</gene>
<dbReference type="OrthoDB" id="9801549at2"/>
<comment type="catalytic activity">
    <reaction evidence="6 7">
        <text>5-amino-1-(5-phospho-D-ribosyl)imidazole-4-carboxylate + L-aspartate + ATP = (2S)-2-[5-amino-1-(5-phospho-beta-D-ribosyl)imidazole-4-carboxamido]succinate + ADP + phosphate + 2 H(+)</text>
        <dbReference type="Rhea" id="RHEA:22628"/>
        <dbReference type="ChEBI" id="CHEBI:15378"/>
        <dbReference type="ChEBI" id="CHEBI:29991"/>
        <dbReference type="ChEBI" id="CHEBI:30616"/>
        <dbReference type="ChEBI" id="CHEBI:43474"/>
        <dbReference type="ChEBI" id="CHEBI:58443"/>
        <dbReference type="ChEBI" id="CHEBI:77657"/>
        <dbReference type="ChEBI" id="CHEBI:456216"/>
        <dbReference type="EC" id="6.3.2.6"/>
    </reaction>
</comment>
<dbReference type="Proteomes" id="UP000269301">
    <property type="component" value="Unassembled WGS sequence"/>
</dbReference>
<dbReference type="GO" id="GO:0005524">
    <property type="term" value="F:ATP binding"/>
    <property type="evidence" value="ECO:0007669"/>
    <property type="project" value="UniProtKB-KW"/>
</dbReference>
<dbReference type="Gene3D" id="3.30.200.20">
    <property type="entry name" value="Phosphorylase Kinase, domain 1"/>
    <property type="match status" value="1"/>
</dbReference>
<evidence type="ECO:0000256" key="1">
    <source>
        <dbReference type="ARBA" id="ARBA00004672"/>
    </source>
</evidence>
<evidence type="ECO:0000256" key="5">
    <source>
        <dbReference type="ARBA" id="ARBA00022840"/>
    </source>
</evidence>
<dbReference type="RefSeq" id="WP_121204245.1">
    <property type="nucleotide sequence ID" value="NZ_RBZP01000006.1"/>
</dbReference>
<name>A0A495A353_9BACI</name>
<keyword evidence="5 7" id="KW-0067">ATP-binding</keyword>
<dbReference type="UniPathway" id="UPA00074">
    <property type="reaction ID" value="UER00131"/>
</dbReference>
<comment type="caution">
    <text evidence="9">The sequence shown here is derived from an EMBL/GenBank/DDBJ whole genome shotgun (WGS) entry which is preliminary data.</text>
</comment>
<keyword evidence="4 7" id="KW-0658">Purine biosynthesis</keyword>
<dbReference type="AlphaFoldDB" id="A0A495A353"/>
<dbReference type="PANTHER" id="PTHR43599:SF3">
    <property type="entry name" value="SI:DKEY-6E2.2"/>
    <property type="match status" value="1"/>
</dbReference>
<keyword evidence="10" id="KW-1185">Reference proteome</keyword>
<evidence type="ECO:0000256" key="3">
    <source>
        <dbReference type="ARBA" id="ARBA00022741"/>
    </source>
</evidence>
<sequence>MKQVYSGKTKDVYELENGHYLLKFKDDVTGEDGVFDPGANTVGLSIEGAGKAGLKVTQFFFEKFKEKNIPTHYVDANVDSREMTVVPATVFGEGLEVICRFRAVGSFLRRYGKYAEEGQQLDAFVEVTLKDDERGDPPISRDALDMLGILSQEEYEELKSLTKEISHTVKEELAKKGMELYDIKLEFGRDADHRIILIDEISGGNMRVYKDGEYIHPLELEKLLLDSSSVK</sequence>
<comment type="similarity">
    <text evidence="7">Belongs to the SAICAR synthetase family.</text>
</comment>